<comment type="cofactor">
    <cofactor evidence="1">
        <name>Zn(2+)</name>
        <dbReference type="ChEBI" id="CHEBI:29105"/>
    </cofactor>
</comment>
<evidence type="ECO:0000259" key="6">
    <source>
        <dbReference type="Pfam" id="PF07516"/>
    </source>
</evidence>
<dbReference type="EMBL" id="UOFB01000271">
    <property type="protein sequence ID" value="VAW48524.1"/>
    <property type="molecule type" value="Genomic_DNA"/>
</dbReference>
<dbReference type="GO" id="GO:0006605">
    <property type="term" value="P:protein targeting"/>
    <property type="evidence" value="ECO:0007669"/>
    <property type="project" value="InterPro"/>
</dbReference>
<dbReference type="GO" id="GO:0005524">
    <property type="term" value="F:ATP binding"/>
    <property type="evidence" value="ECO:0007669"/>
    <property type="project" value="InterPro"/>
</dbReference>
<dbReference type="GO" id="GO:0006886">
    <property type="term" value="P:intracellular protein transport"/>
    <property type="evidence" value="ECO:0007669"/>
    <property type="project" value="InterPro"/>
</dbReference>
<accession>A0A3B0WY46</accession>
<protein>
    <submittedName>
        <fullName evidence="7">Protein translocase subunit SecA</fullName>
    </submittedName>
</protein>
<feature type="region of interest" description="Disordered" evidence="5">
    <location>
        <begin position="257"/>
        <end position="313"/>
    </location>
</feature>
<feature type="compositionally biased region" description="Basic and acidic residues" evidence="5">
    <location>
        <begin position="282"/>
        <end position="293"/>
    </location>
</feature>
<dbReference type="GO" id="GO:0031522">
    <property type="term" value="C:cell envelope Sec protein transport complex"/>
    <property type="evidence" value="ECO:0007669"/>
    <property type="project" value="TreeGrafter"/>
</dbReference>
<gene>
    <name evidence="7" type="ORF">MNBD_GAMMA04-162</name>
</gene>
<dbReference type="SUPFAM" id="SSF81886">
    <property type="entry name" value="Helical scaffold and wing domains of SecA"/>
    <property type="match status" value="1"/>
</dbReference>
<dbReference type="GO" id="GO:0005886">
    <property type="term" value="C:plasma membrane"/>
    <property type="evidence" value="ECO:0007669"/>
    <property type="project" value="TreeGrafter"/>
</dbReference>
<keyword evidence="4" id="KW-0862">Zinc</keyword>
<dbReference type="PANTHER" id="PTHR30612:SF0">
    <property type="entry name" value="CHLOROPLAST PROTEIN-TRANSPORTING ATPASE"/>
    <property type="match status" value="1"/>
</dbReference>
<dbReference type="InterPro" id="IPR000185">
    <property type="entry name" value="SecA"/>
</dbReference>
<dbReference type="AlphaFoldDB" id="A0A3B0WY46"/>
<evidence type="ECO:0000256" key="2">
    <source>
        <dbReference type="ARBA" id="ARBA00022490"/>
    </source>
</evidence>
<dbReference type="Pfam" id="PF02810">
    <property type="entry name" value="SEC-C"/>
    <property type="match status" value="1"/>
</dbReference>
<feature type="non-terminal residue" evidence="7">
    <location>
        <position position="1"/>
    </location>
</feature>
<dbReference type="Gene3D" id="1.10.3060.10">
    <property type="entry name" value="Helical scaffold and wing domains of SecA"/>
    <property type="match status" value="1"/>
</dbReference>
<keyword evidence="2" id="KW-0963">Cytoplasm</keyword>
<dbReference type="GO" id="GO:0046872">
    <property type="term" value="F:metal ion binding"/>
    <property type="evidence" value="ECO:0007669"/>
    <property type="project" value="UniProtKB-KW"/>
</dbReference>
<dbReference type="InterPro" id="IPR036266">
    <property type="entry name" value="SecA_Wing/Scaffold_sf"/>
</dbReference>
<organism evidence="7">
    <name type="scientific">hydrothermal vent metagenome</name>
    <dbReference type="NCBI Taxonomy" id="652676"/>
    <lineage>
        <taxon>unclassified sequences</taxon>
        <taxon>metagenomes</taxon>
        <taxon>ecological metagenomes</taxon>
    </lineage>
</organism>
<dbReference type="GO" id="GO:0043952">
    <property type="term" value="P:protein transport by the Sec complex"/>
    <property type="evidence" value="ECO:0007669"/>
    <property type="project" value="TreeGrafter"/>
</dbReference>
<sequence length="313" mass="36156">RFASEKVKSMMKRLGMTSGEAIEHTMVSKSIERAQKQVERMHQDERANLLKFDDIANEQRKVVYEQRNDLMESDDVSEVLEDLRAQVVEHLVATYIPKGSLAEQWDIPGLTLAVHEELGTEFDIQGWLDEDKDLYEETLIEKIVSELEEIYNTKMTVVNPETRHHFEKEVLLRTIDKKWREHLGEMDYLRKGIHLRGYAQKDPFQEYRRESTEMFKNFLQEVMFETVKVLSLVQIEGRKDVDEFDEQNAAERTQDLEATHPAAAGMSDSQASSATSEEEGETTFKRDAPKVGRNDPCPCGSGKKYKQCCGKLN</sequence>
<dbReference type="GO" id="GO:0005829">
    <property type="term" value="C:cytosol"/>
    <property type="evidence" value="ECO:0007669"/>
    <property type="project" value="TreeGrafter"/>
</dbReference>
<keyword evidence="3" id="KW-0479">Metal-binding</keyword>
<evidence type="ECO:0000256" key="5">
    <source>
        <dbReference type="SAM" id="MobiDB-lite"/>
    </source>
</evidence>
<dbReference type="InterPro" id="IPR011116">
    <property type="entry name" value="SecA_Wing/Scaffold"/>
</dbReference>
<name>A0A3B0WY46_9ZZZZ</name>
<dbReference type="Pfam" id="PF07516">
    <property type="entry name" value="SecA_SW"/>
    <property type="match status" value="1"/>
</dbReference>
<feature type="domain" description="SecA Wing/Scaffold" evidence="6">
    <location>
        <begin position="21"/>
        <end position="233"/>
    </location>
</feature>
<evidence type="ECO:0000256" key="3">
    <source>
        <dbReference type="ARBA" id="ARBA00022723"/>
    </source>
</evidence>
<dbReference type="InterPro" id="IPR004027">
    <property type="entry name" value="SEC_C_motif"/>
</dbReference>
<evidence type="ECO:0000313" key="7">
    <source>
        <dbReference type="EMBL" id="VAW48524.1"/>
    </source>
</evidence>
<evidence type="ECO:0000256" key="1">
    <source>
        <dbReference type="ARBA" id="ARBA00001947"/>
    </source>
</evidence>
<dbReference type="PANTHER" id="PTHR30612">
    <property type="entry name" value="SECA INNER MEMBRANE COMPONENT OF SEC PROTEIN SECRETION SYSTEM"/>
    <property type="match status" value="1"/>
</dbReference>
<proteinExistence type="predicted"/>
<evidence type="ECO:0000256" key="4">
    <source>
        <dbReference type="ARBA" id="ARBA00022833"/>
    </source>
</evidence>
<reference evidence="7" key="1">
    <citation type="submission" date="2018-06" db="EMBL/GenBank/DDBJ databases">
        <authorList>
            <person name="Zhirakovskaya E."/>
        </authorList>
    </citation>
    <scope>NUCLEOTIDE SEQUENCE</scope>
</reference>
<dbReference type="GO" id="GO:0017038">
    <property type="term" value="P:protein import"/>
    <property type="evidence" value="ECO:0007669"/>
    <property type="project" value="InterPro"/>
</dbReference>